<dbReference type="Proteomes" id="UP000316253">
    <property type="component" value="Unassembled WGS sequence"/>
</dbReference>
<protein>
    <submittedName>
        <fullName evidence="1">Uncharacterized protein</fullName>
    </submittedName>
</protein>
<evidence type="ECO:0000313" key="1">
    <source>
        <dbReference type="EMBL" id="TSC65231.1"/>
    </source>
</evidence>
<sequence>MVTMIIRWTSPLEETQKDQTELARQIVARSRFFSQ</sequence>
<organism evidence="1 2">
    <name type="scientific">Candidatus Berkelbacteria bacterium Gr01-1014_85</name>
    <dbReference type="NCBI Taxonomy" id="2017150"/>
    <lineage>
        <taxon>Bacteria</taxon>
        <taxon>Candidatus Berkelbacteria</taxon>
    </lineage>
</organism>
<proteinExistence type="predicted"/>
<feature type="non-terminal residue" evidence="1">
    <location>
        <position position="35"/>
    </location>
</feature>
<accession>A0A554JA46</accession>
<name>A0A554JA46_9BACT</name>
<reference evidence="1 2" key="1">
    <citation type="submission" date="2017-08" db="EMBL/GenBank/DDBJ databases">
        <title>Mechanisms for carbon and nitrogen cycling indicate functional differentiation within the Candidate Phyla Radiation.</title>
        <authorList>
            <person name="Danczak R.E."/>
            <person name="Johnston M.D."/>
            <person name="Kenah C."/>
            <person name="Slattery M."/>
            <person name="Wrighton K.C."/>
            <person name="Wilkins M.J."/>
        </authorList>
    </citation>
    <scope>NUCLEOTIDE SEQUENCE [LARGE SCALE GENOMIC DNA]</scope>
    <source>
        <strain evidence="1">Gr01-1014_85</strain>
    </source>
</reference>
<evidence type="ECO:0000313" key="2">
    <source>
        <dbReference type="Proteomes" id="UP000316253"/>
    </source>
</evidence>
<comment type="caution">
    <text evidence="1">The sequence shown here is derived from an EMBL/GenBank/DDBJ whole genome shotgun (WGS) entry which is preliminary data.</text>
</comment>
<dbReference type="AlphaFoldDB" id="A0A554JA46"/>
<gene>
    <name evidence="1" type="ORF">CEO22_554</name>
</gene>
<dbReference type="EMBL" id="VMFD01000056">
    <property type="protein sequence ID" value="TSC65231.1"/>
    <property type="molecule type" value="Genomic_DNA"/>
</dbReference>